<feature type="repeat" description="PPR" evidence="3">
    <location>
        <begin position="307"/>
        <end position="341"/>
    </location>
</feature>
<evidence type="ECO:0000256" key="3">
    <source>
        <dbReference type="PROSITE-ProRule" id="PRU00708"/>
    </source>
</evidence>
<dbReference type="InterPro" id="IPR011990">
    <property type="entry name" value="TPR-like_helical_dom_sf"/>
</dbReference>
<protein>
    <recommendedName>
        <fullName evidence="6">Pentatricopeptide repeat-containing protein</fullName>
    </recommendedName>
</protein>
<dbReference type="Proteomes" id="UP001634393">
    <property type="component" value="Unassembled WGS sequence"/>
</dbReference>
<dbReference type="AlphaFoldDB" id="A0ABD3TWC5"/>
<dbReference type="FunFam" id="1.25.40.10:FF:000212">
    <property type="entry name" value="Pentatricopeptide repeat-containing protein At2g03380, mitochondrial"/>
    <property type="match status" value="1"/>
</dbReference>
<feature type="repeat" description="PPR" evidence="3">
    <location>
        <begin position="376"/>
        <end position="406"/>
    </location>
</feature>
<dbReference type="FunFam" id="1.25.40.10:FF:000073">
    <property type="entry name" value="Pentatricopeptide repeat-containing protein chloroplastic"/>
    <property type="match status" value="1"/>
</dbReference>
<dbReference type="InterPro" id="IPR046960">
    <property type="entry name" value="PPR_At4g14850-like_plant"/>
</dbReference>
<comment type="caution">
    <text evidence="4">The sequence shown here is derived from an EMBL/GenBank/DDBJ whole genome shotgun (WGS) entry which is preliminary data.</text>
</comment>
<dbReference type="FunFam" id="1.25.40.10:FF:000309">
    <property type="entry name" value="Pentatricopeptide repeat-containing protein, chloroplastic"/>
    <property type="match status" value="1"/>
</dbReference>
<dbReference type="Pfam" id="PF20431">
    <property type="entry name" value="E_motif"/>
    <property type="match status" value="1"/>
</dbReference>
<dbReference type="FunFam" id="1.25.40.10:FF:000344">
    <property type="entry name" value="Pentatricopeptide repeat-containing protein"/>
    <property type="match status" value="1"/>
</dbReference>
<sequence>MKIFSLLHRKIPRFLLSKSQLQFSTFTSLSPPILEIDSIQSISTNPFFCLLSLCRTLSSLQKIHALLIINGETEDPLLNSKLIGLYGLFGHIKNARQLFDEIPNPDFDSCKVMIRWYFMNDLYDEVLGFYKLMRRRFLVLDNVVFSVVLKACTELRDFSEGRKLHGYIVQMGNPDSFVLTGLVDMYAKCGEIDTARKVFERIWDRNVVCWTSMIVGYVQNNCPKEGLLLFNRMRDCLVEGNTYTLGSIVTACAKLGALHQGKWVHGNVIKNGIVVNSYLFTTFLDMYIKCGAIHDARLIFDEYSIIDLFSWTAMIVGYAQSGLAEEALLLFIDKKFGNIFPNSVTLASVLSACAQSGNSNLGSSVHSLGIKGGQDDANVMNALVDMYAKCHRIEEASYIFESMKEKDVVSWNSIISGYSQNGFSYKALRLFNCMRLNCFQPDPVTVVAVLSACASLADIKLGSSLHAYSIREGFLGSNNVYVGTALLNLYAKCGDAESAHNVFDGMTVKNKVTWNAMIGGYGKQGDSSKCFELFNDMLKEKNMEPSDIVFTVILSACSHTGRIEEGWRHFDMMCRSYNFVPSMRHYVCMVDLLARFGQLEEAWEFIEKMPVEPNCSVFGAFLHGCNMHSRFDLGDVAVRKMIQLHPNDAGHYLLMSNLNVCNGKLSQASELRGFMEKRGLRKSKGCSQVNLYINEMYSERVPSFG</sequence>
<evidence type="ECO:0000256" key="1">
    <source>
        <dbReference type="ARBA" id="ARBA00022737"/>
    </source>
</evidence>
<proteinExistence type="inferred from homology"/>
<evidence type="ECO:0000313" key="5">
    <source>
        <dbReference type="Proteomes" id="UP001634393"/>
    </source>
</evidence>
<dbReference type="InterPro" id="IPR046848">
    <property type="entry name" value="E_motif"/>
</dbReference>
<dbReference type="GO" id="GO:0016070">
    <property type="term" value="P:RNA metabolic process"/>
    <property type="evidence" value="ECO:0007669"/>
    <property type="project" value="UniProtKB-ARBA"/>
</dbReference>
<comment type="similarity">
    <text evidence="2">Belongs to the PPR family. PCMP-E subfamily.</text>
</comment>
<dbReference type="NCBIfam" id="TIGR00756">
    <property type="entry name" value="PPR"/>
    <property type="match status" value="5"/>
</dbReference>
<dbReference type="PANTHER" id="PTHR24015:SF1951">
    <property type="entry name" value="OS06G0185700 PROTEIN"/>
    <property type="match status" value="1"/>
</dbReference>
<evidence type="ECO:0000313" key="4">
    <source>
        <dbReference type="EMBL" id="KAL3840538.1"/>
    </source>
</evidence>
<reference evidence="4 5" key="1">
    <citation type="submission" date="2024-12" db="EMBL/GenBank/DDBJ databases">
        <title>The unique morphological basis and parallel evolutionary history of personate flowers in Penstemon.</title>
        <authorList>
            <person name="Depatie T.H."/>
            <person name="Wessinger C.A."/>
        </authorList>
    </citation>
    <scope>NUCLEOTIDE SEQUENCE [LARGE SCALE GENOMIC DNA]</scope>
    <source>
        <strain evidence="4">WTNN_2</strain>
        <tissue evidence="4">Leaf</tissue>
    </source>
</reference>
<keyword evidence="1" id="KW-0677">Repeat</keyword>
<accession>A0ABD3TWC5</accession>
<dbReference type="Pfam" id="PF01535">
    <property type="entry name" value="PPR"/>
    <property type="match status" value="4"/>
</dbReference>
<dbReference type="PANTHER" id="PTHR24015">
    <property type="entry name" value="OS07G0578800 PROTEIN-RELATED"/>
    <property type="match status" value="1"/>
</dbReference>
<dbReference type="Pfam" id="PF13041">
    <property type="entry name" value="PPR_2"/>
    <property type="match status" value="3"/>
</dbReference>
<name>A0ABD3TWC5_9LAMI</name>
<dbReference type="Gene3D" id="1.25.40.10">
    <property type="entry name" value="Tetratricopeptide repeat domain"/>
    <property type="match status" value="4"/>
</dbReference>
<feature type="repeat" description="PPR" evidence="3">
    <location>
        <begin position="175"/>
        <end position="209"/>
    </location>
</feature>
<keyword evidence="5" id="KW-1185">Reference proteome</keyword>
<feature type="repeat" description="PPR" evidence="3">
    <location>
        <begin position="407"/>
        <end position="441"/>
    </location>
</feature>
<evidence type="ECO:0008006" key="6">
    <source>
        <dbReference type="Google" id="ProtNLM"/>
    </source>
</evidence>
<feature type="repeat" description="PPR" evidence="3">
    <location>
        <begin position="510"/>
        <end position="545"/>
    </location>
</feature>
<dbReference type="PROSITE" id="PS51375">
    <property type="entry name" value="PPR"/>
    <property type="match status" value="5"/>
</dbReference>
<dbReference type="InterPro" id="IPR002885">
    <property type="entry name" value="PPR_rpt"/>
</dbReference>
<evidence type="ECO:0000256" key="2">
    <source>
        <dbReference type="ARBA" id="ARBA00061659"/>
    </source>
</evidence>
<organism evidence="4 5">
    <name type="scientific">Penstemon smallii</name>
    <dbReference type="NCBI Taxonomy" id="265156"/>
    <lineage>
        <taxon>Eukaryota</taxon>
        <taxon>Viridiplantae</taxon>
        <taxon>Streptophyta</taxon>
        <taxon>Embryophyta</taxon>
        <taxon>Tracheophyta</taxon>
        <taxon>Spermatophyta</taxon>
        <taxon>Magnoliopsida</taxon>
        <taxon>eudicotyledons</taxon>
        <taxon>Gunneridae</taxon>
        <taxon>Pentapetalae</taxon>
        <taxon>asterids</taxon>
        <taxon>lamiids</taxon>
        <taxon>Lamiales</taxon>
        <taxon>Plantaginaceae</taxon>
        <taxon>Cheloneae</taxon>
        <taxon>Penstemon</taxon>
    </lineage>
</organism>
<gene>
    <name evidence="4" type="ORF">ACJIZ3_025129</name>
</gene>
<dbReference type="EMBL" id="JBJXBP010000003">
    <property type="protein sequence ID" value="KAL3840538.1"/>
    <property type="molecule type" value="Genomic_DNA"/>
</dbReference>
<dbReference type="SUPFAM" id="SSF48452">
    <property type="entry name" value="TPR-like"/>
    <property type="match status" value="1"/>
</dbReference>